<evidence type="ECO:0000313" key="2">
    <source>
        <dbReference type="EMBL" id="NKQ51607.1"/>
    </source>
</evidence>
<dbReference type="Proteomes" id="UP000715441">
    <property type="component" value="Unassembled WGS sequence"/>
</dbReference>
<feature type="domain" description="Transcription regulator PadR N-terminal" evidence="1">
    <location>
        <begin position="7"/>
        <end position="78"/>
    </location>
</feature>
<name>A0ABX1IZZ6_9PSEU</name>
<dbReference type="SUPFAM" id="SSF46785">
    <property type="entry name" value="Winged helix' DNA-binding domain"/>
    <property type="match status" value="1"/>
</dbReference>
<dbReference type="Gene3D" id="1.10.10.10">
    <property type="entry name" value="Winged helix-like DNA-binding domain superfamily/Winged helix DNA-binding domain"/>
    <property type="match status" value="1"/>
</dbReference>
<reference evidence="2 3" key="1">
    <citation type="submission" date="2020-04" db="EMBL/GenBank/DDBJ databases">
        <title>Novel species.</title>
        <authorList>
            <person name="Teo W.F.A."/>
            <person name="Lipun K."/>
            <person name="Srisuk N."/>
            <person name="Duangmal K."/>
        </authorList>
    </citation>
    <scope>NUCLEOTIDE SEQUENCE [LARGE SCALE GENOMIC DNA]</scope>
    <source>
        <strain evidence="2 3">K13G38</strain>
    </source>
</reference>
<evidence type="ECO:0000259" key="1">
    <source>
        <dbReference type="Pfam" id="PF03551"/>
    </source>
</evidence>
<keyword evidence="3" id="KW-1185">Reference proteome</keyword>
<dbReference type="InterPro" id="IPR005149">
    <property type="entry name" value="Tscrpt_reg_PadR_N"/>
</dbReference>
<comment type="caution">
    <text evidence="2">The sequence shown here is derived from an EMBL/GenBank/DDBJ whole genome shotgun (WGS) entry which is preliminary data.</text>
</comment>
<sequence>MWIEVLLLAKLARGPMHGYELRKDIEASTGRSLSKNSLYPTLRRFVEAGAVSRSAEEQQAKPPRHVYTITEVGREFLHDMLADLPEELAGDDREFYARVANFGWLRPDEQLAVLAARDRALERERDRLAALASAQADPWSRLVLEEVGRGLDSARAWAAGIRARITDRNE</sequence>
<protein>
    <submittedName>
        <fullName evidence="2">PadR family transcriptional regulator</fullName>
    </submittedName>
</protein>
<accession>A0ABX1IZZ6</accession>
<dbReference type="InterPro" id="IPR052509">
    <property type="entry name" value="Metal_resp_DNA-bind_regulator"/>
</dbReference>
<dbReference type="InterPro" id="IPR036390">
    <property type="entry name" value="WH_DNA-bd_sf"/>
</dbReference>
<dbReference type="PANTHER" id="PTHR33169:SF14">
    <property type="entry name" value="TRANSCRIPTIONAL REGULATOR RV3488"/>
    <property type="match status" value="1"/>
</dbReference>
<evidence type="ECO:0000313" key="3">
    <source>
        <dbReference type="Proteomes" id="UP000715441"/>
    </source>
</evidence>
<dbReference type="RefSeq" id="WP_168510637.1">
    <property type="nucleotide sequence ID" value="NZ_JAAXLS010000001.1"/>
</dbReference>
<gene>
    <name evidence="2" type="ORF">HFP15_01785</name>
</gene>
<dbReference type="Pfam" id="PF03551">
    <property type="entry name" value="PadR"/>
    <property type="match status" value="1"/>
</dbReference>
<dbReference type="InterPro" id="IPR036388">
    <property type="entry name" value="WH-like_DNA-bd_sf"/>
</dbReference>
<organism evidence="2 3">
    <name type="scientific">Amycolatopsis acididurans</name>
    <dbReference type="NCBI Taxonomy" id="2724524"/>
    <lineage>
        <taxon>Bacteria</taxon>
        <taxon>Bacillati</taxon>
        <taxon>Actinomycetota</taxon>
        <taxon>Actinomycetes</taxon>
        <taxon>Pseudonocardiales</taxon>
        <taxon>Pseudonocardiaceae</taxon>
        <taxon>Amycolatopsis</taxon>
    </lineage>
</organism>
<dbReference type="PANTHER" id="PTHR33169">
    <property type="entry name" value="PADR-FAMILY TRANSCRIPTIONAL REGULATOR"/>
    <property type="match status" value="1"/>
</dbReference>
<dbReference type="EMBL" id="JAAXLS010000001">
    <property type="protein sequence ID" value="NKQ51607.1"/>
    <property type="molecule type" value="Genomic_DNA"/>
</dbReference>
<proteinExistence type="predicted"/>